<accession>A0A2Z5ZGR5</accession>
<gene>
    <name evidence="1" type="ORF">AcetOrient_orf02131</name>
</gene>
<dbReference type="AlphaFoldDB" id="A0A2Z5ZGR5"/>
<dbReference type="EMBL" id="AP018515">
    <property type="protein sequence ID" value="BBC79768.1"/>
    <property type="molecule type" value="Genomic_DNA"/>
</dbReference>
<name>A0A2Z5ZGR5_9PROT</name>
<evidence type="ECO:0000313" key="1">
    <source>
        <dbReference type="EMBL" id="BBC79768.1"/>
    </source>
</evidence>
<reference evidence="1 2" key="1">
    <citation type="submission" date="2018-02" db="EMBL/GenBank/DDBJ databases">
        <title>Acetobacter orientalis genome.</title>
        <authorList>
            <person name="Nakashima N."/>
            <person name="Tamura T."/>
        </authorList>
    </citation>
    <scope>NUCLEOTIDE SEQUENCE [LARGE SCALE GENOMIC DNA]</scope>
    <source>
        <strain evidence="1 2">FAN1</strain>
    </source>
</reference>
<dbReference type="KEGG" id="aot:AcetOri_orf02131"/>
<evidence type="ECO:0000313" key="2">
    <source>
        <dbReference type="Proteomes" id="UP000270034"/>
    </source>
</evidence>
<organism evidence="1 2">
    <name type="scientific">Acetobacter orientalis</name>
    <dbReference type="NCBI Taxonomy" id="146474"/>
    <lineage>
        <taxon>Bacteria</taxon>
        <taxon>Pseudomonadati</taxon>
        <taxon>Pseudomonadota</taxon>
        <taxon>Alphaproteobacteria</taxon>
        <taxon>Acetobacterales</taxon>
        <taxon>Acetobacteraceae</taxon>
        <taxon>Acetobacter</taxon>
    </lineage>
</organism>
<protein>
    <submittedName>
        <fullName evidence="1">Glutamate decarboxylase</fullName>
    </submittedName>
</protein>
<proteinExistence type="predicted"/>
<dbReference type="Proteomes" id="UP000270034">
    <property type="component" value="Chromosome"/>
</dbReference>
<sequence>MAAYGYGTRLNPLIVPPEYVYWAVLKGFTPLGLVSLNKI</sequence>